<sequence>MQSKRNRLRQRARLQAKGIQLAMLLLIMALLLASCRTVEEMAGTPMKETEEHAAKETEEQSAKRPEGQANSPMPAEMPDDFAFAVQYGVTSKNRIDTFEHRVTKDLVSDGTADAELQLSREELESIYAKMREMNVTGLANLNVEHPSCQQIPYTDDSWTIRLGGKQYYLAWTGKYCELTQDAKSLQELRDYIAAMVQKKEAYKQLPTARGGYD</sequence>
<evidence type="ECO:0000313" key="2">
    <source>
        <dbReference type="EMBL" id="QAY65315.1"/>
    </source>
</evidence>
<dbReference type="OrthoDB" id="1954789at2"/>
<gene>
    <name evidence="2" type="ORF">ET464_01880</name>
</gene>
<feature type="region of interest" description="Disordered" evidence="1">
    <location>
        <begin position="44"/>
        <end position="75"/>
    </location>
</feature>
<proteinExistence type="predicted"/>
<dbReference type="AlphaFoldDB" id="A0A4P6ESA4"/>
<dbReference type="RefSeq" id="WP_129437764.1">
    <property type="nucleotide sequence ID" value="NZ_CP035492.1"/>
</dbReference>
<feature type="compositionally biased region" description="Basic and acidic residues" evidence="1">
    <location>
        <begin position="47"/>
        <end position="66"/>
    </location>
</feature>
<organism evidence="2 3">
    <name type="scientific">Paenibacillus protaetiae</name>
    <dbReference type="NCBI Taxonomy" id="2509456"/>
    <lineage>
        <taxon>Bacteria</taxon>
        <taxon>Bacillati</taxon>
        <taxon>Bacillota</taxon>
        <taxon>Bacilli</taxon>
        <taxon>Bacillales</taxon>
        <taxon>Paenibacillaceae</taxon>
        <taxon>Paenibacillus</taxon>
    </lineage>
</organism>
<protein>
    <submittedName>
        <fullName evidence="2">Uncharacterized protein</fullName>
    </submittedName>
</protein>
<evidence type="ECO:0000256" key="1">
    <source>
        <dbReference type="SAM" id="MobiDB-lite"/>
    </source>
</evidence>
<dbReference type="KEGG" id="pprt:ET464_01880"/>
<name>A0A4P6ESA4_9BACL</name>
<evidence type="ECO:0000313" key="3">
    <source>
        <dbReference type="Proteomes" id="UP000293568"/>
    </source>
</evidence>
<dbReference type="EMBL" id="CP035492">
    <property type="protein sequence ID" value="QAY65315.1"/>
    <property type="molecule type" value="Genomic_DNA"/>
</dbReference>
<dbReference type="Proteomes" id="UP000293568">
    <property type="component" value="Chromosome"/>
</dbReference>
<keyword evidence="3" id="KW-1185">Reference proteome</keyword>
<accession>A0A4P6ESA4</accession>
<dbReference type="PROSITE" id="PS51257">
    <property type="entry name" value="PROKAR_LIPOPROTEIN"/>
    <property type="match status" value="1"/>
</dbReference>
<reference evidence="2 3" key="1">
    <citation type="submission" date="2019-01" db="EMBL/GenBank/DDBJ databases">
        <title>Genome sequencing of strain FW100M-2.</title>
        <authorList>
            <person name="Heo J."/>
            <person name="Kim S.-J."/>
            <person name="Kim J.-S."/>
            <person name="Hong S.-B."/>
            <person name="Kwon S.-W."/>
        </authorList>
    </citation>
    <scope>NUCLEOTIDE SEQUENCE [LARGE SCALE GENOMIC DNA]</scope>
    <source>
        <strain evidence="2 3">FW100M-2</strain>
    </source>
</reference>